<proteinExistence type="predicted"/>
<sequence>MPVTTTPYTHEMVIIHRVFRREAAMLPRLADGVRTGDTGRAGRIADAVREYAGGLHHHHQLEDELIWPKLYRRARLYDDLVERMESQHKLLDGTLTVIAGILPRWEAGAAAHLRAVLVEALQDHICVLTEHLDDEEAQILPLIADHLTVAEWDEVGRRGLESIPKSKVMLALGAILEDATPEEQRYFLGKVPAPGRLLWQLAGRRQYRRYVDELRGATA</sequence>
<gene>
    <name evidence="2" type="ORF">Ato02nite_024480</name>
</gene>
<dbReference type="CDD" id="cd12108">
    <property type="entry name" value="Hr-like"/>
    <property type="match status" value="1"/>
</dbReference>
<evidence type="ECO:0000313" key="2">
    <source>
        <dbReference type="EMBL" id="GIM90655.1"/>
    </source>
</evidence>
<protein>
    <recommendedName>
        <fullName evidence="1">Hemerythrin-like domain-containing protein</fullName>
    </recommendedName>
</protein>
<organism evidence="2 3">
    <name type="scientific">Paractinoplanes toevensis</name>
    <dbReference type="NCBI Taxonomy" id="571911"/>
    <lineage>
        <taxon>Bacteria</taxon>
        <taxon>Bacillati</taxon>
        <taxon>Actinomycetota</taxon>
        <taxon>Actinomycetes</taxon>
        <taxon>Micromonosporales</taxon>
        <taxon>Micromonosporaceae</taxon>
        <taxon>Paractinoplanes</taxon>
    </lineage>
</organism>
<keyword evidence="3" id="KW-1185">Reference proteome</keyword>
<dbReference type="Pfam" id="PF01814">
    <property type="entry name" value="Hemerythrin"/>
    <property type="match status" value="1"/>
</dbReference>
<comment type="caution">
    <text evidence="2">The sequence shown here is derived from an EMBL/GenBank/DDBJ whole genome shotgun (WGS) entry which is preliminary data.</text>
</comment>
<reference evidence="2 3" key="1">
    <citation type="submission" date="2021-03" db="EMBL/GenBank/DDBJ databases">
        <title>Whole genome shotgun sequence of Actinoplanes toevensis NBRC 105298.</title>
        <authorList>
            <person name="Komaki H."/>
            <person name="Tamura T."/>
        </authorList>
    </citation>
    <scope>NUCLEOTIDE SEQUENCE [LARGE SCALE GENOMIC DNA]</scope>
    <source>
        <strain evidence="2 3">NBRC 105298</strain>
    </source>
</reference>
<evidence type="ECO:0000259" key="1">
    <source>
        <dbReference type="Pfam" id="PF01814"/>
    </source>
</evidence>
<dbReference type="InterPro" id="IPR012312">
    <property type="entry name" value="Hemerythrin-like"/>
</dbReference>
<accession>A0A919TA30</accession>
<evidence type="ECO:0000313" key="3">
    <source>
        <dbReference type="Proteomes" id="UP000677082"/>
    </source>
</evidence>
<dbReference type="Gene3D" id="1.20.120.520">
    <property type="entry name" value="nmb1532 protein domain like"/>
    <property type="match status" value="1"/>
</dbReference>
<dbReference type="EMBL" id="BOQN01000033">
    <property type="protein sequence ID" value="GIM90655.1"/>
    <property type="molecule type" value="Genomic_DNA"/>
</dbReference>
<name>A0A919TA30_9ACTN</name>
<feature type="domain" description="Hemerythrin-like" evidence="1">
    <location>
        <begin position="11"/>
        <end position="143"/>
    </location>
</feature>
<dbReference type="Proteomes" id="UP000677082">
    <property type="component" value="Unassembled WGS sequence"/>
</dbReference>
<dbReference type="RefSeq" id="WP_246606673.1">
    <property type="nucleotide sequence ID" value="NZ_BOQN01000033.1"/>
</dbReference>
<dbReference type="AlphaFoldDB" id="A0A919TA30"/>